<dbReference type="Proteomes" id="UP000675920">
    <property type="component" value="Unplaced"/>
</dbReference>
<accession>A0A8B6X8M8</accession>
<dbReference type="Pfam" id="PF09850">
    <property type="entry name" value="DotU"/>
    <property type="match status" value="1"/>
</dbReference>
<dbReference type="Gene3D" id="1.25.40.590">
    <property type="entry name" value="Type IV / VI secretion system, DotU"/>
    <property type="match status" value="1"/>
</dbReference>
<reference evidence="4" key="2">
    <citation type="submission" date="2025-08" db="UniProtKB">
        <authorList>
            <consortium name="RefSeq"/>
        </authorList>
    </citation>
    <scope>IDENTIFICATION</scope>
</reference>
<proteinExistence type="predicted"/>
<keyword evidence="1" id="KW-0472">Membrane</keyword>
<dbReference type="PANTHER" id="PTHR38033:SF1">
    <property type="entry name" value="DOTU FAMILY TYPE IV_VI SECRETION SYSTEM PROTEIN"/>
    <property type="match status" value="1"/>
</dbReference>
<name>A0A8B6X8M8_9BURK</name>
<evidence type="ECO:0000256" key="1">
    <source>
        <dbReference type="SAM" id="Phobius"/>
    </source>
</evidence>
<evidence type="ECO:0000313" key="3">
    <source>
        <dbReference type="Proteomes" id="UP000675920"/>
    </source>
</evidence>
<keyword evidence="1" id="KW-0812">Transmembrane</keyword>
<dbReference type="InterPro" id="IPR038522">
    <property type="entry name" value="T4/T6SS_DotU_sf"/>
</dbReference>
<feature type="transmembrane region" description="Helical" evidence="1">
    <location>
        <begin position="210"/>
        <end position="231"/>
    </location>
</feature>
<organism evidence="3 4">
    <name type="scientific">Derxia gummosa DSM 723</name>
    <dbReference type="NCBI Taxonomy" id="1121388"/>
    <lineage>
        <taxon>Bacteria</taxon>
        <taxon>Pseudomonadati</taxon>
        <taxon>Pseudomonadota</taxon>
        <taxon>Betaproteobacteria</taxon>
        <taxon>Burkholderiales</taxon>
        <taxon>Alcaligenaceae</taxon>
        <taxon>Derxia</taxon>
    </lineage>
</organism>
<evidence type="ECO:0000259" key="2">
    <source>
        <dbReference type="Pfam" id="PF09850"/>
    </source>
</evidence>
<dbReference type="PANTHER" id="PTHR38033">
    <property type="entry name" value="MEMBRANE PROTEIN-RELATED"/>
    <property type="match status" value="1"/>
</dbReference>
<feature type="domain" description="Type IV / VI secretion system DotU" evidence="2">
    <location>
        <begin position="52"/>
        <end position="225"/>
    </location>
</feature>
<sequence>MSSAIEMVGDELDADFRRFYEEVELARQQAPESDDPATCELAARQVQHHLRGLIELQDMQARRASGRAGASAAEQVRYLKSALADELLLNRPWAGRALWPSHLLEAALFRSSVAGDRVLDTIEQLLSDREPAARPLARLYLFALALGFQGRLRGTPDADITLRGLRGELFQFVYQRPPGIGERGQLLAPQCYANTPSHLAPQRQRRVARWAVVALAGAVGLLALSELVWLWQTWPLRQAMSGAVALLEVTR</sequence>
<dbReference type="RefSeq" id="WP_051378679.1">
    <property type="nucleotide sequence ID" value="NZ_AXWS01000013.1"/>
</dbReference>
<dbReference type="InterPro" id="IPR017732">
    <property type="entry name" value="T4/T6SS_DotU"/>
</dbReference>
<evidence type="ECO:0000313" key="4">
    <source>
        <dbReference type="RefSeq" id="WP_051378679.1"/>
    </source>
</evidence>
<protein>
    <submittedName>
        <fullName evidence="4">DotU family type IV/VI secretion system protein</fullName>
    </submittedName>
</protein>
<keyword evidence="1" id="KW-1133">Transmembrane helix</keyword>
<reference evidence="4" key="1">
    <citation type="journal article" date="2013" name="F1000Prime Rep">
        <title>The rise of the Type VI secretion system.</title>
        <authorList>
            <person name="Filloux A."/>
        </authorList>
    </citation>
    <scope>NUCLEOTIDE SEQUENCE</scope>
</reference>
<dbReference type="AlphaFoldDB" id="A0A8B6X8M8"/>
<dbReference type="OrthoDB" id="345640at2"/>
<keyword evidence="3" id="KW-1185">Reference proteome</keyword>